<keyword evidence="2" id="KW-1185">Reference proteome</keyword>
<dbReference type="Proteomes" id="UP001497535">
    <property type="component" value="Unassembled WGS sequence"/>
</dbReference>
<name>A0ACB0Y558_MELEN</name>
<comment type="caution">
    <text evidence="1">The sequence shown here is derived from an EMBL/GenBank/DDBJ whole genome shotgun (WGS) entry which is preliminary data.</text>
</comment>
<accession>A0ACB0Y558</accession>
<evidence type="ECO:0000313" key="2">
    <source>
        <dbReference type="Proteomes" id="UP001497535"/>
    </source>
</evidence>
<proteinExistence type="predicted"/>
<reference evidence="1" key="1">
    <citation type="submission" date="2023-11" db="EMBL/GenBank/DDBJ databases">
        <authorList>
            <person name="Poullet M."/>
        </authorList>
    </citation>
    <scope>NUCLEOTIDE SEQUENCE</scope>
    <source>
        <strain evidence="1">E1834</strain>
    </source>
</reference>
<gene>
    <name evidence="1" type="ORF">MENTE1834_LOCUS7705</name>
</gene>
<evidence type="ECO:0000313" key="1">
    <source>
        <dbReference type="EMBL" id="CAK5032021.1"/>
    </source>
</evidence>
<sequence>MGGSNIEGGFNTEKTLNYYFIILKCSAEHQRIGSTSPLDRRPSMDSNNRKPSNSNRDSNPTESTSTNLHLSSWHSVSDFQNINKINKNTNKDLLKTITSTNSINNQSNNNEIWRSPPTNNRPQSQSGIRRSNYLGAIVWQVDETVYCGGIEAALNQNLLCRLNIEYIVDLSGHEDDPALVNTRQTPFRISLSLS</sequence>
<dbReference type="EMBL" id="CAVMJV010000005">
    <property type="protein sequence ID" value="CAK5032021.1"/>
    <property type="molecule type" value="Genomic_DNA"/>
</dbReference>
<organism evidence="1 2">
    <name type="scientific">Meloidogyne enterolobii</name>
    <name type="common">Root-knot nematode worm</name>
    <name type="synonym">Meloidogyne mayaguensis</name>
    <dbReference type="NCBI Taxonomy" id="390850"/>
    <lineage>
        <taxon>Eukaryota</taxon>
        <taxon>Metazoa</taxon>
        <taxon>Ecdysozoa</taxon>
        <taxon>Nematoda</taxon>
        <taxon>Chromadorea</taxon>
        <taxon>Rhabditida</taxon>
        <taxon>Tylenchina</taxon>
        <taxon>Tylenchomorpha</taxon>
        <taxon>Tylenchoidea</taxon>
        <taxon>Meloidogynidae</taxon>
        <taxon>Meloidogyninae</taxon>
        <taxon>Meloidogyne</taxon>
    </lineage>
</organism>
<protein>
    <submittedName>
        <fullName evidence="1">Uncharacterized protein</fullName>
    </submittedName>
</protein>